<evidence type="ECO:0000256" key="7">
    <source>
        <dbReference type="ARBA" id="ARBA00022879"/>
    </source>
</evidence>
<protein>
    <recommendedName>
        <fullName evidence="13">Hemagglutinin</fullName>
    </recommendedName>
</protein>
<dbReference type="InterPro" id="IPR013106">
    <property type="entry name" value="Ig_V-set"/>
</dbReference>
<evidence type="ECO:0000256" key="4">
    <source>
        <dbReference type="ARBA" id="ARBA00022692"/>
    </source>
</evidence>
<keyword evidence="8" id="KW-1133">Transmembrane helix</keyword>
<keyword evidence="7" id="KW-0261">Viral envelope protein</keyword>
<dbReference type="InterPro" id="IPR003599">
    <property type="entry name" value="Ig_sub"/>
</dbReference>
<feature type="compositionally biased region" description="Low complexity" evidence="14">
    <location>
        <begin position="181"/>
        <end position="198"/>
    </location>
</feature>
<evidence type="ECO:0000256" key="10">
    <source>
        <dbReference type="ARBA" id="ARBA00023157"/>
    </source>
</evidence>
<dbReference type="EMBL" id="GQ409969">
    <property type="protein sequence ID" value="ADK63781.1"/>
    <property type="molecule type" value="Genomic_DNA"/>
</dbReference>
<feature type="region of interest" description="Disordered" evidence="14">
    <location>
        <begin position="130"/>
        <end position="198"/>
    </location>
</feature>
<dbReference type="InterPro" id="IPR007110">
    <property type="entry name" value="Ig-like_dom"/>
</dbReference>
<keyword evidence="10" id="KW-1015">Disulfide bond</keyword>
<dbReference type="GO" id="GO:0033644">
    <property type="term" value="C:host cell membrane"/>
    <property type="evidence" value="ECO:0007669"/>
    <property type="project" value="UniProtKB-SubCell"/>
</dbReference>
<dbReference type="PANTHER" id="PTHR46841">
    <property type="entry name" value="OX-2 MEMBRANE GLYCOPROTEIN"/>
    <property type="match status" value="1"/>
</dbReference>
<keyword evidence="5" id="KW-0732">Signal</keyword>
<keyword evidence="7" id="KW-0946">Virion</keyword>
<evidence type="ECO:0000256" key="11">
    <source>
        <dbReference type="ARBA" id="ARBA00023180"/>
    </source>
</evidence>
<feature type="compositionally biased region" description="Low complexity" evidence="14">
    <location>
        <begin position="132"/>
        <end position="142"/>
    </location>
</feature>
<dbReference type="Proteomes" id="UP000158288">
    <property type="component" value="Segment"/>
</dbReference>
<dbReference type="SMART" id="SM00409">
    <property type="entry name" value="IG"/>
    <property type="match status" value="1"/>
</dbReference>
<evidence type="ECO:0000256" key="12">
    <source>
        <dbReference type="ARBA" id="ARBA00023319"/>
    </source>
</evidence>
<dbReference type="SUPFAM" id="SSF48726">
    <property type="entry name" value="Immunoglobulin"/>
    <property type="match status" value="1"/>
</dbReference>
<evidence type="ECO:0000256" key="2">
    <source>
        <dbReference type="ARBA" id="ARBA00004563"/>
    </source>
</evidence>
<reference evidence="15 16" key="1">
    <citation type="journal article" date="2011" name="Emerg. Infect. Dis.">
        <title>Genome sequence of SG33 strain and recombination between wild-type and vaccine myxoma viruses.</title>
        <authorList>
            <person name="Camus-Bouclainville C."/>
            <person name="Gretillat M."/>
            <person name="Py R."/>
            <person name="Gelfi J."/>
            <person name="Guerin J.L."/>
            <person name="Bertagnoli S."/>
        </authorList>
    </citation>
    <scope>NUCLEOTIDE SEQUENCE [LARGE SCALE GENOMIC DNA]</scope>
    <source>
        <strain evidence="15">SG33</strain>
    </source>
</reference>
<evidence type="ECO:0000256" key="9">
    <source>
        <dbReference type="ARBA" id="ARBA00023136"/>
    </source>
</evidence>
<dbReference type="GO" id="GO:0034113">
    <property type="term" value="P:heterotypic cell-cell adhesion"/>
    <property type="evidence" value="ECO:0007669"/>
    <property type="project" value="TreeGrafter"/>
</dbReference>
<evidence type="ECO:0000313" key="15">
    <source>
        <dbReference type="EMBL" id="ADK63781.1"/>
    </source>
</evidence>
<dbReference type="InterPro" id="IPR047164">
    <property type="entry name" value="OX2G-like"/>
</dbReference>
<evidence type="ECO:0000256" key="13">
    <source>
        <dbReference type="ARBA" id="ARBA00030815"/>
    </source>
</evidence>
<evidence type="ECO:0000256" key="5">
    <source>
        <dbReference type="ARBA" id="ARBA00022729"/>
    </source>
</evidence>
<dbReference type="InterPro" id="IPR036179">
    <property type="entry name" value="Ig-like_dom_sf"/>
</dbReference>
<evidence type="ECO:0000313" key="16">
    <source>
        <dbReference type="Proteomes" id="UP000158288"/>
    </source>
</evidence>
<keyword evidence="4" id="KW-0812">Transmembrane</keyword>
<organism evidence="15 16">
    <name type="scientific">Myxoma virus</name>
    <dbReference type="NCBI Taxonomy" id="10273"/>
    <lineage>
        <taxon>Viruses</taxon>
        <taxon>Varidnaviria</taxon>
        <taxon>Bamfordvirae</taxon>
        <taxon>Nucleocytoviricota</taxon>
        <taxon>Pokkesviricetes</taxon>
        <taxon>Chitovirales</taxon>
        <taxon>Poxviridae</taxon>
        <taxon>Chordopoxvirinae</taxon>
        <taxon>Leporipoxvirus</taxon>
        <taxon>Leporipoxvirus myxoma</taxon>
    </lineage>
</organism>
<dbReference type="InterPro" id="IPR013783">
    <property type="entry name" value="Ig-like_fold"/>
</dbReference>
<evidence type="ECO:0000256" key="8">
    <source>
        <dbReference type="ARBA" id="ARBA00022989"/>
    </source>
</evidence>
<keyword evidence="6" id="KW-1043">Host membrane</keyword>
<evidence type="ECO:0000256" key="14">
    <source>
        <dbReference type="SAM" id="MobiDB-lite"/>
    </source>
</evidence>
<comment type="subcellular location">
    <subcellularLocation>
        <location evidence="1">Host membrane</location>
        <topology evidence="1">Single-pass type I membrane protein</topology>
    </subcellularLocation>
    <subcellularLocation>
        <location evidence="2">Virion membrane</location>
        <topology evidence="2">Single-pass type I membrane protein</topology>
    </subcellularLocation>
</comment>
<sequence>MRILSILALLSVVAYTYSARCTNTTTVSEHVNVTISCNKTGSSSKSSFHLITWKKDNTTNIAGYGPLGPTIENKDKIEYLSTGYNTSTILIKNVSVEDTGLYYCIFNSFSTEPSEEGTVQVNVTPSATTTSLQPLQLQPQPLSARSTRGHEKSTSTHVSRTSTRNVGAGSHTVETRQYEYSSSSPSSSSVWTTSSGGSRNMPSSLFKVILIIKMIFYIPNLIG</sequence>
<evidence type="ECO:0000256" key="6">
    <source>
        <dbReference type="ARBA" id="ARBA00022870"/>
    </source>
</evidence>
<keyword evidence="11" id="KW-0325">Glycoprotein</keyword>
<keyword evidence="3" id="KW-0348">Hemagglutinin</keyword>
<dbReference type="GO" id="GO:0055036">
    <property type="term" value="C:virion membrane"/>
    <property type="evidence" value="ECO:0007669"/>
    <property type="project" value="UniProtKB-SubCell"/>
</dbReference>
<evidence type="ECO:0000256" key="1">
    <source>
        <dbReference type="ARBA" id="ARBA00004313"/>
    </source>
</evidence>
<dbReference type="GO" id="GO:0098632">
    <property type="term" value="F:cell-cell adhesion mediator activity"/>
    <property type="evidence" value="ECO:0007669"/>
    <property type="project" value="InterPro"/>
</dbReference>
<dbReference type="PANTHER" id="PTHR46841:SF7">
    <property type="entry name" value="IG-LIKE DOMAIN-CONTAINING PROTEIN"/>
    <property type="match status" value="1"/>
</dbReference>
<name>E2CZN0_9POXV</name>
<feature type="compositionally biased region" description="Low complexity" evidence="14">
    <location>
        <begin position="155"/>
        <end position="164"/>
    </location>
</feature>
<proteinExistence type="predicted"/>
<dbReference type="PROSITE" id="PS50835">
    <property type="entry name" value="IG_LIKE"/>
    <property type="match status" value="1"/>
</dbReference>
<dbReference type="GO" id="GO:0019031">
    <property type="term" value="C:viral envelope"/>
    <property type="evidence" value="ECO:0007669"/>
    <property type="project" value="UniProtKB-KW"/>
</dbReference>
<accession>E2CZN0</accession>
<dbReference type="Pfam" id="PF07686">
    <property type="entry name" value="V-set"/>
    <property type="match status" value="1"/>
</dbReference>
<gene>
    <name evidence="15" type="primary">m141R</name>
</gene>
<keyword evidence="9" id="KW-0472">Membrane</keyword>
<dbReference type="Gene3D" id="2.60.40.10">
    <property type="entry name" value="Immunoglobulins"/>
    <property type="match status" value="1"/>
</dbReference>
<evidence type="ECO:0000256" key="3">
    <source>
        <dbReference type="ARBA" id="ARBA00022546"/>
    </source>
</evidence>
<keyword evidence="12" id="KW-0393">Immunoglobulin domain</keyword>